<dbReference type="EMBL" id="CAJNOL010000017">
    <property type="protein sequence ID" value="CAF0748813.1"/>
    <property type="molecule type" value="Genomic_DNA"/>
</dbReference>
<dbReference type="Proteomes" id="UP000663854">
    <property type="component" value="Unassembled WGS sequence"/>
</dbReference>
<protein>
    <recommendedName>
        <fullName evidence="10">EF-hand domain-containing protein</fullName>
    </recommendedName>
</protein>
<keyword evidence="7" id="KW-0496">Mitochondrion</keyword>
<dbReference type="Gene3D" id="1.10.238.10">
    <property type="entry name" value="EF-hand"/>
    <property type="match status" value="2"/>
</dbReference>
<proteinExistence type="predicted"/>
<evidence type="ECO:0000256" key="1">
    <source>
        <dbReference type="ARBA" id="ARBA00004273"/>
    </source>
</evidence>
<reference evidence="11" key="1">
    <citation type="submission" date="2021-02" db="EMBL/GenBank/DDBJ databases">
        <authorList>
            <person name="Nowell W R."/>
        </authorList>
    </citation>
    <scope>NUCLEOTIDE SEQUENCE</scope>
</reference>
<dbReference type="PROSITE" id="PS50222">
    <property type="entry name" value="EF_HAND_2"/>
    <property type="match status" value="2"/>
</dbReference>
<dbReference type="PANTHER" id="PTHR12294:SF13">
    <property type="entry name" value="MITOCHONDRIAL CALCIUM UPTAKE 3, ISOFORM D"/>
    <property type="match status" value="1"/>
</dbReference>
<dbReference type="GO" id="GO:0005509">
    <property type="term" value="F:calcium ion binding"/>
    <property type="evidence" value="ECO:0007669"/>
    <property type="project" value="InterPro"/>
</dbReference>
<evidence type="ECO:0000256" key="5">
    <source>
        <dbReference type="ARBA" id="ARBA00022837"/>
    </source>
</evidence>
<dbReference type="InterPro" id="IPR039800">
    <property type="entry name" value="MICU1/2/3"/>
</dbReference>
<dbReference type="EMBL" id="CAJNOH010000034">
    <property type="protein sequence ID" value="CAF0788959.1"/>
    <property type="molecule type" value="Genomic_DNA"/>
</dbReference>
<dbReference type="InterPro" id="IPR002048">
    <property type="entry name" value="EF_hand_dom"/>
</dbReference>
<keyword evidence="5" id="KW-0106">Calcium</keyword>
<dbReference type="SUPFAM" id="SSF47473">
    <property type="entry name" value="EF-hand"/>
    <property type="match status" value="2"/>
</dbReference>
<keyword evidence="13" id="KW-1185">Reference proteome</keyword>
<evidence type="ECO:0000256" key="7">
    <source>
        <dbReference type="ARBA" id="ARBA00023128"/>
    </source>
</evidence>
<feature type="region of interest" description="Disordered" evidence="9">
    <location>
        <begin position="57"/>
        <end position="81"/>
    </location>
</feature>
<dbReference type="Pfam" id="PF13833">
    <property type="entry name" value="EF-hand_8"/>
    <property type="match status" value="1"/>
</dbReference>
<dbReference type="PANTHER" id="PTHR12294">
    <property type="entry name" value="EF HAND DOMAIN FAMILY A1,A2-RELATED"/>
    <property type="match status" value="1"/>
</dbReference>
<dbReference type="AlphaFoldDB" id="A0A813PBQ9"/>
<dbReference type="CDD" id="cd15900">
    <property type="entry name" value="EFh_MICU"/>
    <property type="match status" value="1"/>
</dbReference>
<evidence type="ECO:0000256" key="4">
    <source>
        <dbReference type="ARBA" id="ARBA00022792"/>
    </source>
</evidence>
<dbReference type="GO" id="GO:1990246">
    <property type="term" value="C:uniplex complex"/>
    <property type="evidence" value="ECO:0007669"/>
    <property type="project" value="TreeGrafter"/>
</dbReference>
<evidence type="ECO:0000256" key="9">
    <source>
        <dbReference type="SAM" id="MobiDB-lite"/>
    </source>
</evidence>
<gene>
    <name evidence="11" type="ORF">JXQ802_LOCUS1559</name>
    <name evidence="12" type="ORF">PYM288_LOCUS4027</name>
</gene>
<dbReference type="Proteomes" id="UP000663870">
    <property type="component" value="Unassembled WGS sequence"/>
</dbReference>
<evidence type="ECO:0000256" key="6">
    <source>
        <dbReference type="ARBA" id="ARBA00022946"/>
    </source>
</evidence>
<organism evidence="11 13">
    <name type="scientific">Rotaria sordida</name>
    <dbReference type="NCBI Taxonomy" id="392033"/>
    <lineage>
        <taxon>Eukaryota</taxon>
        <taxon>Metazoa</taxon>
        <taxon>Spiralia</taxon>
        <taxon>Gnathifera</taxon>
        <taxon>Rotifera</taxon>
        <taxon>Eurotatoria</taxon>
        <taxon>Bdelloidea</taxon>
        <taxon>Philodinida</taxon>
        <taxon>Philodinidae</taxon>
        <taxon>Rotaria</taxon>
    </lineage>
</organism>
<accession>A0A813PBQ9</accession>
<dbReference type="GO" id="GO:0036444">
    <property type="term" value="P:calcium import into the mitochondrion"/>
    <property type="evidence" value="ECO:0007669"/>
    <property type="project" value="TreeGrafter"/>
</dbReference>
<comment type="subcellular location">
    <subcellularLocation>
        <location evidence="1">Mitochondrion inner membrane</location>
    </subcellularLocation>
    <subcellularLocation>
        <location evidence="2">Mitochondrion intermembrane space</location>
    </subcellularLocation>
</comment>
<evidence type="ECO:0000313" key="12">
    <source>
        <dbReference type="EMBL" id="CAF0788959.1"/>
    </source>
</evidence>
<name>A0A813PBQ9_9BILA</name>
<feature type="domain" description="EF-hand" evidence="10">
    <location>
        <begin position="181"/>
        <end position="216"/>
    </location>
</feature>
<comment type="caution">
    <text evidence="11">The sequence shown here is derived from an EMBL/GenBank/DDBJ whole genome shotgun (WGS) entry which is preliminary data.</text>
</comment>
<evidence type="ECO:0000313" key="11">
    <source>
        <dbReference type="EMBL" id="CAF0748813.1"/>
    </source>
</evidence>
<sequence>MANFFVRYWKTLAITSVSITSFYLFSHYDYSQINTHLLSVLTIQAAEYERRNARKALSKNSKIQRRKDIDDDNDDEENVKDDLNRTDKSVTNIYERRFHDFASIEYNGEIYMTPMDFLESVVAERPRPRIGRRRLTDDIVNAILYSTPSKHRGSERFFRNLEDAGLISCAEYLFLWVILTKPSTQFEIAFSVFDTDGNKLVDKHEFLMSDNSQQTNTTLLRHFFGKHGHDTLKYTEFKRFMENLQMEILEIEFNGYSHGFKTISDLSFTEILLRYTNFDHDTKIIIFEKVKKHSDQQNAITFEQFKQFSTFLNNLEDFGIVMYFHKLSNKPISQAEFQRAVKISMGFELEYHIIALIFRIFDIDEDQYLSYDEFMPVMKDRLARIFHTYDDSNVSNSKFDQFKRCVRKRAKDNPIIALN</sequence>
<dbReference type="GO" id="GO:0005758">
    <property type="term" value="C:mitochondrial intermembrane space"/>
    <property type="evidence" value="ECO:0007669"/>
    <property type="project" value="UniProtKB-SubCell"/>
</dbReference>
<keyword evidence="8" id="KW-0472">Membrane</keyword>
<evidence type="ECO:0000256" key="8">
    <source>
        <dbReference type="ARBA" id="ARBA00023136"/>
    </source>
</evidence>
<keyword evidence="6" id="KW-0809">Transit peptide</keyword>
<evidence type="ECO:0000256" key="3">
    <source>
        <dbReference type="ARBA" id="ARBA00022737"/>
    </source>
</evidence>
<feature type="compositionally biased region" description="Acidic residues" evidence="9">
    <location>
        <begin position="70"/>
        <end position="79"/>
    </location>
</feature>
<dbReference type="InterPro" id="IPR011992">
    <property type="entry name" value="EF-hand-dom_pair"/>
</dbReference>
<dbReference type="PROSITE" id="PS00018">
    <property type="entry name" value="EF_HAND_1"/>
    <property type="match status" value="2"/>
</dbReference>
<evidence type="ECO:0000313" key="13">
    <source>
        <dbReference type="Proteomes" id="UP000663870"/>
    </source>
</evidence>
<feature type="domain" description="EF-hand" evidence="10">
    <location>
        <begin position="349"/>
        <end position="384"/>
    </location>
</feature>
<keyword evidence="3" id="KW-0677">Repeat</keyword>
<dbReference type="InterPro" id="IPR018247">
    <property type="entry name" value="EF_Hand_1_Ca_BS"/>
</dbReference>
<evidence type="ECO:0000256" key="2">
    <source>
        <dbReference type="ARBA" id="ARBA00004569"/>
    </source>
</evidence>
<dbReference type="GO" id="GO:0051560">
    <property type="term" value="P:mitochondrial calcium ion homeostasis"/>
    <property type="evidence" value="ECO:0007669"/>
    <property type="project" value="TreeGrafter"/>
</dbReference>
<keyword evidence="4" id="KW-0999">Mitochondrion inner membrane</keyword>
<dbReference type="SMART" id="SM00054">
    <property type="entry name" value="EFh"/>
    <property type="match status" value="2"/>
</dbReference>
<evidence type="ECO:0000259" key="10">
    <source>
        <dbReference type="PROSITE" id="PS50222"/>
    </source>
</evidence>